<protein>
    <submittedName>
        <fullName evidence="1">Uncharacterized protein</fullName>
    </submittedName>
</protein>
<reference evidence="1 2" key="1">
    <citation type="submission" date="2024-09" db="EMBL/GenBank/DDBJ databases">
        <title>Genome sequencing and assembly of Phytophthora oleae, isolate VK10A, causative agent of rot of olive drupes.</title>
        <authorList>
            <person name="Conti Taguali S."/>
            <person name="Riolo M."/>
            <person name="La Spada F."/>
            <person name="Cacciola S.O."/>
            <person name="Dionisio G."/>
        </authorList>
    </citation>
    <scope>NUCLEOTIDE SEQUENCE [LARGE SCALE GENOMIC DNA]</scope>
    <source>
        <strain evidence="1 2">VK10A</strain>
    </source>
</reference>
<organism evidence="1 2">
    <name type="scientific">Phytophthora oleae</name>
    <dbReference type="NCBI Taxonomy" id="2107226"/>
    <lineage>
        <taxon>Eukaryota</taxon>
        <taxon>Sar</taxon>
        <taxon>Stramenopiles</taxon>
        <taxon>Oomycota</taxon>
        <taxon>Peronosporomycetes</taxon>
        <taxon>Peronosporales</taxon>
        <taxon>Peronosporaceae</taxon>
        <taxon>Phytophthora</taxon>
    </lineage>
</organism>
<name>A0ABD3FAA8_9STRA</name>
<evidence type="ECO:0000313" key="2">
    <source>
        <dbReference type="Proteomes" id="UP001632037"/>
    </source>
</evidence>
<gene>
    <name evidence="1" type="ORF">V7S43_011757</name>
</gene>
<dbReference type="EMBL" id="JBIMZQ010000028">
    <property type="protein sequence ID" value="KAL3663351.1"/>
    <property type="molecule type" value="Genomic_DNA"/>
</dbReference>
<proteinExistence type="predicted"/>
<dbReference type="AlphaFoldDB" id="A0ABD3FAA8"/>
<dbReference type="Proteomes" id="UP001632037">
    <property type="component" value="Unassembled WGS sequence"/>
</dbReference>
<sequence>MIGVVKSNVLVSGSGVQVNTGFELAAICCQIAQVVGGLEQKVSPIKSQQMNIKEDTEAFRWVLALLGCVQNQNQLTERSQKLILKFQAEVKEYERVLDKFTKKSQLKQPCSMAKSTLQVKMRGKPKRN</sequence>
<comment type="caution">
    <text evidence="1">The sequence shown here is derived from an EMBL/GenBank/DDBJ whole genome shotgun (WGS) entry which is preliminary data.</text>
</comment>
<accession>A0ABD3FAA8</accession>
<evidence type="ECO:0000313" key="1">
    <source>
        <dbReference type="EMBL" id="KAL3663351.1"/>
    </source>
</evidence>
<keyword evidence="2" id="KW-1185">Reference proteome</keyword>